<gene>
    <name evidence="4" type="ORF">KV203_18480</name>
</gene>
<reference evidence="4" key="1">
    <citation type="submission" date="2021-07" db="EMBL/GenBank/DDBJ databases">
        <title>Candidatus Kaistella beijingensis sp. nov. isolated from a municipal wastewater treatment plant is involved in sludge foaming.</title>
        <authorList>
            <person name="Song Y."/>
            <person name="Liu S.-J."/>
        </authorList>
    </citation>
    <scope>NUCLEOTIDE SEQUENCE</scope>
    <source>
        <strain evidence="4">DSM 43998</strain>
    </source>
</reference>
<dbReference type="Pfam" id="PF05223">
    <property type="entry name" value="MecA_N"/>
    <property type="match status" value="1"/>
</dbReference>
<evidence type="ECO:0000313" key="5">
    <source>
        <dbReference type="Proteomes" id="UP000887023"/>
    </source>
</evidence>
<keyword evidence="2" id="KW-0732">Signal</keyword>
<proteinExistence type="predicted"/>
<dbReference type="InterPro" id="IPR007887">
    <property type="entry name" value="MecA_N"/>
</dbReference>
<dbReference type="InterPro" id="IPR012338">
    <property type="entry name" value="Beta-lactam/transpept-like"/>
</dbReference>
<evidence type="ECO:0000313" key="4">
    <source>
        <dbReference type="EMBL" id="QXQ13750.1"/>
    </source>
</evidence>
<keyword evidence="5" id="KW-1185">Reference proteome</keyword>
<dbReference type="EMBL" id="CP079105">
    <property type="protein sequence ID" value="QXQ13750.1"/>
    <property type="molecule type" value="Genomic_DNA"/>
</dbReference>
<feature type="signal peptide" evidence="2">
    <location>
        <begin position="1"/>
        <end position="30"/>
    </location>
</feature>
<evidence type="ECO:0000256" key="1">
    <source>
        <dbReference type="SAM" id="MobiDB-lite"/>
    </source>
</evidence>
<dbReference type="PANTHER" id="PTHR30627:SF24">
    <property type="entry name" value="PENICILLIN-BINDING PROTEIN 4B"/>
    <property type="match status" value="1"/>
</dbReference>
<dbReference type="PANTHER" id="PTHR30627">
    <property type="entry name" value="PEPTIDOGLYCAN D,D-TRANSPEPTIDASE"/>
    <property type="match status" value="1"/>
</dbReference>
<sequence>MGVMDFRGSRRVWITAAAAVSAVVALTLSATGCSLGHSESDAEALVRHFTEALDHQDVTNAAALTSYPNAATATIQQMFDGLKADAVDYKLTQFIGLDDASGFFTMDVAWHIGENKDWIYSVQGSVRRLAVGWRISWDPSVVMPELGHQRTVKLIRTDAAPPLVDALNGPVLMAEQPVNAILLDPAKMPDPGATTAAVAATIEPVAPLVTSQTLLQDLVVAQGKPITAVTLRDPDFEILGPALTGIPGVSVEKQPRLLSVDRRIGSPVLDGLRNLWQANRDTTAGWAVQTFEADGKPAVRMAGYQGPPGPDIAATMDTRLQLAATDAVASIATPAAIVAIQPSTGSVLAVAQNGSATDLGPIALTGLFPAGSNLDLFKTAAGAETGTPPSDVTADDTVQYASRLGLGVDFKIPGLNETTGRLPESGMGLEPARSEPTNSDAVLVSPFGMAVAAATVTHGNLVIPQIALGHPGSTLAHPEPLRPDVIERLRARMREAANGPGTEALHAFPDVVGMPATTGPDQWFVGNRGDVAFAVFAQNPETTDTAMKLTSRMFAALVSQPAA</sequence>
<feature type="domain" description="NTF2-like N-terminal transpeptidase" evidence="3">
    <location>
        <begin position="42"/>
        <end position="148"/>
    </location>
</feature>
<dbReference type="InterPro" id="IPR050515">
    <property type="entry name" value="Beta-lactam/transpept"/>
</dbReference>
<dbReference type="Gene3D" id="3.40.710.10">
    <property type="entry name" value="DD-peptidase/beta-lactamase superfamily"/>
    <property type="match status" value="2"/>
</dbReference>
<name>A0ABX8S7E0_9ACTN</name>
<dbReference type="Proteomes" id="UP000887023">
    <property type="component" value="Chromosome"/>
</dbReference>
<feature type="chain" id="PRO_5046209219" evidence="2">
    <location>
        <begin position="31"/>
        <end position="563"/>
    </location>
</feature>
<dbReference type="PROSITE" id="PS51257">
    <property type="entry name" value="PROKAR_LIPOPROTEIN"/>
    <property type="match status" value="1"/>
</dbReference>
<organism evidence="4 5">
    <name type="scientific">Skermania pinensis</name>
    <dbReference type="NCBI Taxonomy" id="39122"/>
    <lineage>
        <taxon>Bacteria</taxon>
        <taxon>Bacillati</taxon>
        <taxon>Actinomycetota</taxon>
        <taxon>Actinomycetes</taxon>
        <taxon>Mycobacteriales</taxon>
        <taxon>Gordoniaceae</taxon>
        <taxon>Skermania</taxon>
    </lineage>
</organism>
<dbReference type="SUPFAM" id="SSF56601">
    <property type="entry name" value="beta-lactamase/transpeptidase-like"/>
    <property type="match status" value="1"/>
</dbReference>
<protein>
    <submittedName>
        <fullName evidence="4">Penicillin-binding protein</fullName>
    </submittedName>
</protein>
<evidence type="ECO:0000259" key="3">
    <source>
        <dbReference type="Pfam" id="PF05223"/>
    </source>
</evidence>
<evidence type="ECO:0000256" key="2">
    <source>
        <dbReference type="SAM" id="SignalP"/>
    </source>
</evidence>
<accession>A0ABX8S7E0</accession>
<feature type="region of interest" description="Disordered" evidence="1">
    <location>
        <begin position="417"/>
        <end position="437"/>
    </location>
</feature>